<dbReference type="EMBL" id="MU393481">
    <property type="protein sequence ID" value="KAI4864802.1"/>
    <property type="molecule type" value="Genomic_DNA"/>
</dbReference>
<evidence type="ECO:0000313" key="2">
    <source>
        <dbReference type="Proteomes" id="UP001497700"/>
    </source>
</evidence>
<reference evidence="1 2" key="1">
    <citation type="journal article" date="2022" name="New Phytol.">
        <title>Ecological generalism drives hyperdiversity of secondary metabolite gene clusters in xylarialean endophytes.</title>
        <authorList>
            <person name="Franco M.E.E."/>
            <person name="Wisecaver J.H."/>
            <person name="Arnold A.E."/>
            <person name="Ju Y.M."/>
            <person name="Slot J.C."/>
            <person name="Ahrendt S."/>
            <person name="Moore L.P."/>
            <person name="Eastman K.E."/>
            <person name="Scott K."/>
            <person name="Konkel Z."/>
            <person name="Mondo S.J."/>
            <person name="Kuo A."/>
            <person name="Hayes R.D."/>
            <person name="Haridas S."/>
            <person name="Andreopoulos B."/>
            <person name="Riley R."/>
            <person name="LaButti K."/>
            <person name="Pangilinan J."/>
            <person name="Lipzen A."/>
            <person name="Amirebrahimi M."/>
            <person name="Yan J."/>
            <person name="Adam C."/>
            <person name="Keymanesh K."/>
            <person name="Ng V."/>
            <person name="Louie K."/>
            <person name="Northen T."/>
            <person name="Drula E."/>
            <person name="Henrissat B."/>
            <person name="Hsieh H.M."/>
            <person name="Youens-Clark K."/>
            <person name="Lutzoni F."/>
            <person name="Miadlikowska J."/>
            <person name="Eastwood D.C."/>
            <person name="Hamelin R.C."/>
            <person name="Grigoriev I.V."/>
            <person name="U'Ren J.M."/>
        </authorList>
    </citation>
    <scope>NUCLEOTIDE SEQUENCE [LARGE SCALE GENOMIC DNA]</scope>
    <source>
        <strain evidence="1 2">CBS 119005</strain>
    </source>
</reference>
<proteinExistence type="predicted"/>
<dbReference type="Proteomes" id="UP001497700">
    <property type="component" value="Unassembled WGS sequence"/>
</dbReference>
<keyword evidence="1" id="KW-0346">Stress response</keyword>
<keyword evidence="2" id="KW-1185">Reference proteome</keyword>
<protein>
    <submittedName>
        <fullName evidence="1">Small heat shock protein</fullName>
    </submittedName>
</protein>
<evidence type="ECO:0000313" key="1">
    <source>
        <dbReference type="EMBL" id="KAI4864802.1"/>
    </source>
</evidence>
<name>A0ACB9YZG0_9PEZI</name>
<sequence length="233" mass="26123">MSMFGPRFYTPAEPNFTGLFRLIDDFDKYAGNGSQQQNGRHHTRHLQTFTPKFDLRETENVYELHGELPGIEKKDVHVEFTDPQTIVVRGHVERTYTSGTPPAGLLEKGEEVQMSGAIAEAPKEQEKEHDKTHQPTVEDDVEDNASTTTAGGPTPATTVTEVEKSKAPAQQPKPQLPQHKFWVSERSVGEFSRTFQFPSRVDHDQVSANLNNGILTVVVPKAKKHEGRRILIN</sequence>
<accession>A0ACB9YZG0</accession>
<comment type="caution">
    <text evidence="1">The sequence shown here is derived from an EMBL/GenBank/DDBJ whole genome shotgun (WGS) entry which is preliminary data.</text>
</comment>
<gene>
    <name evidence="1" type="ORF">F4820DRAFT_422593</name>
</gene>
<organism evidence="1 2">
    <name type="scientific">Hypoxylon rubiginosum</name>
    <dbReference type="NCBI Taxonomy" id="110542"/>
    <lineage>
        <taxon>Eukaryota</taxon>
        <taxon>Fungi</taxon>
        <taxon>Dikarya</taxon>
        <taxon>Ascomycota</taxon>
        <taxon>Pezizomycotina</taxon>
        <taxon>Sordariomycetes</taxon>
        <taxon>Xylariomycetidae</taxon>
        <taxon>Xylariales</taxon>
        <taxon>Hypoxylaceae</taxon>
        <taxon>Hypoxylon</taxon>
    </lineage>
</organism>